<keyword evidence="5" id="KW-1185">Reference proteome</keyword>
<dbReference type="Proteomes" id="UP000553957">
    <property type="component" value="Unassembled WGS sequence"/>
</dbReference>
<feature type="chain" id="PRO_5038315456" description="Glycoside hydrolase family 42 N-terminal domain-containing protein" evidence="2">
    <location>
        <begin position="21"/>
        <end position="705"/>
    </location>
</feature>
<dbReference type="SUPFAM" id="SSF51445">
    <property type="entry name" value="(Trans)glycosidases"/>
    <property type="match status" value="1"/>
</dbReference>
<dbReference type="EMBL" id="JABJRC010000006">
    <property type="protein sequence ID" value="NOL43298.1"/>
    <property type="molecule type" value="Genomic_DNA"/>
</dbReference>
<gene>
    <name evidence="3" type="ORF">HNR71_006935</name>
    <name evidence="4" type="ORF">HPO96_23925</name>
</gene>
<accession>A0A7Y4L2U1</accession>
<sequence length="705" mass="76575">MKRWAALLAAAGLIFAGQQAAPAAPQPQFPDVKTRAKGIIPPGGVLSSKTGGNTVDAELRETRPRADGRYHYDSPKLIQRLKALNVNTYLFGIWESPTDWDDLRSEFAPLARAAGIDIWLDLVPPSECQADRPEGPYLEGYCSRPFKLDFVAWARNIATLSLQYPNVKAWQIDDFLIAQNSRLFTAQYLAQIKATQDAINPNLGFLTTMYLGDYTDEHLDRIAPYIDGVLLPYLGGGQSTTDPRYVTAQLDQLLAKLNPRRLDLILLLYTDRFLDAALPPSPEYVAEALAQAMPYAADGRIGGIVAYGAPVNHDRRPTVASNNLAQTGDGRLSFAQGNYVTAAAGGFSEAYQQITVDPAAPSHSLRFATYDQVSRTPGKSQKLFKEVLIDDRVVWRSDIADEFGFTWAPASVDLSTALRGKTTAKLGLRLSVQGPANFPFDVGFDSLVPTGFTIGNHGFEDVNPATRGWRFTQQSPTVYGAIEKITPQVAKDVYDVIAAAFGGRPRPAVPTTPSGPIPGDLPRTGTSYQPGGPGTIRNSAMYGKGRLSLYVPERTPTVAGTCVWAEQRMAVDPNAPRYEISWWDYDTLSADLAGYHMKQVTIVTSKGKKLLSNLDAAEAPKLWMNGQGLWGAIDITQFARGESSVLLQFALCENQGVGDYLVDVGYDEIEAVGLTVTNGGFEQGATGWTIVSPHPGMKAQVLTAS</sequence>
<evidence type="ECO:0000256" key="1">
    <source>
        <dbReference type="SAM" id="MobiDB-lite"/>
    </source>
</evidence>
<organism evidence="4 5">
    <name type="scientific">Kribbella sandramycini</name>
    <dbReference type="NCBI Taxonomy" id="60450"/>
    <lineage>
        <taxon>Bacteria</taxon>
        <taxon>Bacillati</taxon>
        <taxon>Actinomycetota</taxon>
        <taxon>Actinomycetes</taxon>
        <taxon>Propionibacteriales</taxon>
        <taxon>Kribbellaceae</taxon>
        <taxon>Kribbella</taxon>
    </lineage>
</organism>
<dbReference type="InterPro" id="IPR017853">
    <property type="entry name" value="GH"/>
</dbReference>
<name>A0A7Y4L2U1_9ACTN</name>
<feature type="region of interest" description="Disordered" evidence="1">
    <location>
        <begin position="505"/>
        <end position="534"/>
    </location>
</feature>
<evidence type="ECO:0008006" key="7">
    <source>
        <dbReference type="Google" id="ProtNLM"/>
    </source>
</evidence>
<evidence type="ECO:0000313" key="3">
    <source>
        <dbReference type="EMBL" id="MBB6571298.1"/>
    </source>
</evidence>
<feature type="signal peptide" evidence="2">
    <location>
        <begin position="1"/>
        <end position="20"/>
    </location>
</feature>
<reference evidence="3 6" key="2">
    <citation type="submission" date="2020-08" db="EMBL/GenBank/DDBJ databases">
        <title>Sequencing the genomes of 1000 actinobacteria strains.</title>
        <authorList>
            <person name="Klenk H.-P."/>
        </authorList>
    </citation>
    <scope>NUCLEOTIDE SEQUENCE [LARGE SCALE GENOMIC DNA]</scope>
    <source>
        <strain evidence="3 6">DSM 15626</strain>
    </source>
</reference>
<dbReference type="Proteomes" id="UP000534306">
    <property type="component" value="Unassembled WGS sequence"/>
</dbReference>
<evidence type="ECO:0000256" key="2">
    <source>
        <dbReference type="SAM" id="SignalP"/>
    </source>
</evidence>
<evidence type="ECO:0000313" key="6">
    <source>
        <dbReference type="Proteomes" id="UP000553957"/>
    </source>
</evidence>
<dbReference type="EMBL" id="JACHKF010000001">
    <property type="protein sequence ID" value="MBB6571298.1"/>
    <property type="molecule type" value="Genomic_DNA"/>
</dbReference>
<protein>
    <recommendedName>
        <fullName evidence="7">Glycoside hydrolase family 42 N-terminal domain-containing protein</fullName>
    </recommendedName>
</protein>
<feature type="compositionally biased region" description="Pro residues" evidence="1">
    <location>
        <begin position="507"/>
        <end position="516"/>
    </location>
</feature>
<proteinExistence type="predicted"/>
<dbReference type="AlphaFoldDB" id="A0A7Y4L2U1"/>
<dbReference type="RefSeq" id="WP_171676190.1">
    <property type="nucleotide sequence ID" value="NZ_BAAAGT010000015.1"/>
</dbReference>
<evidence type="ECO:0000313" key="5">
    <source>
        <dbReference type="Proteomes" id="UP000534306"/>
    </source>
</evidence>
<keyword evidence="2" id="KW-0732">Signal</keyword>
<evidence type="ECO:0000313" key="4">
    <source>
        <dbReference type="EMBL" id="NOL43298.1"/>
    </source>
</evidence>
<comment type="caution">
    <text evidence="4">The sequence shown here is derived from an EMBL/GenBank/DDBJ whole genome shotgun (WGS) entry which is preliminary data.</text>
</comment>
<reference evidence="4 5" key="1">
    <citation type="submission" date="2020-05" db="EMBL/GenBank/DDBJ databases">
        <title>Genome sequence of Kribbella sandramycini ATCC 39419.</title>
        <authorList>
            <person name="Maclea K.S."/>
            <person name="Fair J.L."/>
        </authorList>
    </citation>
    <scope>NUCLEOTIDE SEQUENCE [LARGE SCALE GENOMIC DNA]</scope>
    <source>
        <strain evidence="4 5">ATCC 39419</strain>
    </source>
</reference>